<comment type="caution">
    <text evidence="1">The sequence shown here is derived from an EMBL/GenBank/DDBJ whole genome shotgun (WGS) entry which is preliminary data.</text>
</comment>
<evidence type="ECO:0000313" key="2">
    <source>
        <dbReference type="Proteomes" id="UP000614216"/>
    </source>
</evidence>
<protein>
    <recommendedName>
        <fullName evidence="3">Deoxyribose-phosphate aldolase</fullName>
    </recommendedName>
</protein>
<dbReference type="InterPro" id="IPR045444">
    <property type="entry name" value="DUF6503"/>
</dbReference>
<reference evidence="1" key="1">
    <citation type="submission" date="2021-01" db="EMBL/GenBank/DDBJ databases">
        <title>Fulvivirga kasyanovii gen. nov., sp nov., a novel member of the phylum Bacteroidetes isolated from seawater in a mussel farm.</title>
        <authorList>
            <person name="Zhao L.-H."/>
            <person name="Wang Z.-J."/>
        </authorList>
    </citation>
    <scope>NUCLEOTIDE SEQUENCE</scope>
    <source>
        <strain evidence="1">29W222</strain>
    </source>
</reference>
<sequence length="245" mass="28212">MKNLILLASGLLLFNCSPKTEDPNLIVNKTIELAGGNNYNNVEIEFTFRGREYGAKINDGNYEYVRLFKDSANLYRDVLNNNGFYRETNGKKADIPDSMAVKYSNSVNSVIYFALLPKGLNDPAVNKTYLGSHKIKEKEYHKIKVTFNKNGGGKDFEDQFIYWVDKENYKVDYLAYQYYTDGGGFRFREAFNKRTVEGISFADYINYRPKPDVQLDLEKLDDAFSAGQLEELSRIELENIKVNKL</sequence>
<organism evidence="1 2">
    <name type="scientific">Fulvivirga marina</name>
    <dbReference type="NCBI Taxonomy" id="2494733"/>
    <lineage>
        <taxon>Bacteria</taxon>
        <taxon>Pseudomonadati</taxon>
        <taxon>Bacteroidota</taxon>
        <taxon>Cytophagia</taxon>
        <taxon>Cytophagales</taxon>
        <taxon>Fulvivirgaceae</taxon>
        <taxon>Fulvivirga</taxon>
    </lineage>
</organism>
<evidence type="ECO:0008006" key="3">
    <source>
        <dbReference type="Google" id="ProtNLM"/>
    </source>
</evidence>
<dbReference type="Proteomes" id="UP000614216">
    <property type="component" value="Unassembled WGS sequence"/>
</dbReference>
<dbReference type="AlphaFoldDB" id="A0A937KAS6"/>
<proteinExistence type="predicted"/>
<dbReference type="Pfam" id="PF20113">
    <property type="entry name" value="DUF6503"/>
    <property type="match status" value="1"/>
</dbReference>
<evidence type="ECO:0000313" key="1">
    <source>
        <dbReference type="EMBL" id="MBL6444992.1"/>
    </source>
</evidence>
<dbReference type="EMBL" id="JAEUGD010000003">
    <property type="protein sequence ID" value="MBL6444992.1"/>
    <property type="molecule type" value="Genomic_DNA"/>
</dbReference>
<keyword evidence="2" id="KW-1185">Reference proteome</keyword>
<gene>
    <name evidence="1" type="ORF">JMN32_01640</name>
</gene>
<accession>A0A937KAS6</accession>
<dbReference type="RefSeq" id="WP_202854536.1">
    <property type="nucleotide sequence ID" value="NZ_JAEUGD010000003.1"/>
</dbReference>
<name>A0A937KAS6_9BACT</name>